<keyword evidence="6 8" id="KW-0472">Membrane</keyword>
<evidence type="ECO:0000256" key="4">
    <source>
        <dbReference type="ARBA" id="ARBA00022692"/>
    </source>
</evidence>
<evidence type="ECO:0000256" key="7">
    <source>
        <dbReference type="RuleBase" id="RU003942"/>
    </source>
</evidence>
<keyword evidence="5 8" id="KW-1133">Transmembrane helix</keyword>
<feature type="transmembrane region" description="Helical" evidence="8">
    <location>
        <begin position="57"/>
        <end position="78"/>
    </location>
</feature>
<dbReference type="Proteomes" id="UP000629098">
    <property type="component" value="Unassembled WGS sequence"/>
</dbReference>
<protein>
    <submittedName>
        <fullName evidence="9">Multidrug efflux SMR transporter</fullName>
    </submittedName>
</protein>
<evidence type="ECO:0000256" key="3">
    <source>
        <dbReference type="ARBA" id="ARBA00022475"/>
    </source>
</evidence>
<dbReference type="PANTHER" id="PTHR30561">
    <property type="entry name" value="SMR FAMILY PROTON-DEPENDENT DRUG EFFLUX TRANSPORTER SUGE"/>
    <property type="match status" value="1"/>
</dbReference>
<feature type="transmembrane region" description="Helical" evidence="8">
    <location>
        <begin position="32"/>
        <end position="50"/>
    </location>
</feature>
<dbReference type="AlphaFoldDB" id="A0A8J6XGX6"/>
<dbReference type="GO" id="GO:0005886">
    <property type="term" value="C:plasma membrane"/>
    <property type="evidence" value="ECO:0007669"/>
    <property type="project" value="UniProtKB-SubCell"/>
</dbReference>
<dbReference type="PANTHER" id="PTHR30561:SF1">
    <property type="entry name" value="MULTIDRUG TRANSPORTER EMRE"/>
    <property type="match status" value="1"/>
</dbReference>
<comment type="similarity">
    <text evidence="7">Belongs to the drug/metabolite transporter (DMT) superfamily. Small multidrug resistance (SMR) (TC 2.A.7.1) family.</text>
</comment>
<comment type="subcellular location">
    <subcellularLocation>
        <location evidence="1 7">Cell membrane</location>
        <topology evidence="1 7">Multi-pass membrane protein</topology>
    </subcellularLocation>
</comment>
<proteinExistence type="inferred from homology"/>
<accession>A0A8J6XGX6</accession>
<comment type="caution">
    <text evidence="9">The sequence shown here is derived from an EMBL/GenBank/DDBJ whole genome shotgun (WGS) entry which is preliminary data.</text>
</comment>
<reference evidence="9" key="1">
    <citation type="submission" date="2020-09" db="EMBL/GenBank/DDBJ databases">
        <title>Iningainema tapete sp. nov. (Scytonemataceae, Cyanobacteria) from greenhouses in central Florida (USA) produces two types of nodularin with biosynthetic potential for microcystin-LR and anabaenopeptins.</title>
        <authorList>
            <person name="Berthold D.E."/>
            <person name="Lefler F.W."/>
            <person name="Huang I.-S."/>
            <person name="Abdulla H."/>
            <person name="Zimba P.V."/>
            <person name="Laughinghouse H.D. IV."/>
        </authorList>
    </citation>
    <scope>NUCLEOTIDE SEQUENCE</scope>
    <source>
        <strain evidence="9">BLCCT55</strain>
    </source>
</reference>
<dbReference type="SUPFAM" id="SSF103481">
    <property type="entry name" value="Multidrug resistance efflux transporter EmrE"/>
    <property type="match status" value="1"/>
</dbReference>
<organism evidence="9 10">
    <name type="scientific">Iningainema tapete BLCC-T55</name>
    <dbReference type="NCBI Taxonomy" id="2748662"/>
    <lineage>
        <taxon>Bacteria</taxon>
        <taxon>Bacillati</taxon>
        <taxon>Cyanobacteriota</taxon>
        <taxon>Cyanophyceae</taxon>
        <taxon>Nostocales</taxon>
        <taxon>Scytonemataceae</taxon>
        <taxon>Iningainema tapete</taxon>
    </lineage>
</organism>
<evidence type="ECO:0000313" key="9">
    <source>
        <dbReference type="EMBL" id="MBD2773050.1"/>
    </source>
</evidence>
<sequence length="133" mass="14401">MSWIYVFLAAVLEVAGATCLKLSKGLTDMLPSIFVFLFYILSFTIISLALKKLNLSMVYGIWAGLGTVGITTISFLWLDEPASLAKLGGISLIVIGVIALKLSSKNELVEQDENELVEQDEKDSASVTLVEKG</sequence>
<keyword evidence="10" id="KW-1185">Reference proteome</keyword>
<evidence type="ECO:0000256" key="8">
    <source>
        <dbReference type="SAM" id="Phobius"/>
    </source>
</evidence>
<dbReference type="Pfam" id="PF00893">
    <property type="entry name" value="Multi_Drug_Res"/>
    <property type="match status" value="1"/>
</dbReference>
<evidence type="ECO:0000256" key="6">
    <source>
        <dbReference type="ARBA" id="ARBA00023136"/>
    </source>
</evidence>
<dbReference type="GO" id="GO:0022857">
    <property type="term" value="F:transmembrane transporter activity"/>
    <property type="evidence" value="ECO:0007669"/>
    <property type="project" value="InterPro"/>
</dbReference>
<keyword evidence="2" id="KW-0813">Transport</keyword>
<dbReference type="InterPro" id="IPR045324">
    <property type="entry name" value="Small_multidrug_res"/>
</dbReference>
<evidence type="ECO:0000256" key="5">
    <source>
        <dbReference type="ARBA" id="ARBA00022989"/>
    </source>
</evidence>
<evidence type="ECO:0000256" key="1">
    <source>
        <dbReference type="ARBA" id="ARBA00004651"/>
    </source>
</evidence>
<evidence type="ECO:0000256" key="2">
    <source>
        <dbReference type="ARBA" id="ARBA00022448"/>
    </source>
</evidence>
<dbReference type="InterPro" id="IPR000390">
    <property type="entry name" value="Small_drug/metabolite_transptr"/>
</dbReference>
<feature type="transmembrane region" description="Helical" evidence="8">
    <location>
        <begin position="84"/>
        <end position="102"/>
    </location>
</feature>
<name>A0A8J6XGX6_9CYAN</name>
<keyword evidence="4 7" id="KW-0812">Transmembrane</keyword>
<dbReference type="FunFam" id="1.10.3730.20:FF:000001">
    <property type="entry name" value="Quaternary ammonium compound resistance transporter SugE"/>
    <property type="match status" value="1"/>
</dbReference>
<dbReference type="Gene3D" id="1.10.3730.20">
    <property type="match status" value="1"/>
</dbReference>
<dbReference type="EMBL" id="JACXAE010000049">
    <property type="protein sequence ID" value="MBD2773050.1"/>
    <property type="molecule type" value="Genomic_DNA"/>
</dbReference>
<keyword evidence="3" id="KW-1003">Cell membrane</keyword>
<dbReference type="InterPro" id="IPR037185">
    <property type="entry name" value="EmrE-like"/>
</dbReference>
<gene>
    <name evidence="9" type="ORF">ICL16_13460</name>
</gene>
<evidence type="ECO:0000313" key="10">
    <source>
        <dbReference type="Proteomes" id="UP000629098"/>
    </source>
</evidence>